<accession>A0A075HKA1</accession>
<feature type="transmembrane region" description="Helical" evidence="1">
    <location>
        <begin position="27"/>
        <end position="45"/>
    </location>
</feature>
<proteinExistence type="predicted"/>
<keyword evidence="1" id="KW-1133">Transmembrane helix</keyword>
<feature type="transmembrane region" description="Helical" evidence="1">
    <location>
        <begin position="65"/>
        <end position="84"/>
    </location>
</feature>
<protein>
    <submittedName>
        <fullName evidence="2">Uncharacterized protein</fullName>
    </submittedName>
</protein>
<evidence type="ECO:0000313" key="2">
    <source>
        <dbReference type="EMBL" id="AIF16339.1"/>
    </source>
</evidence>
<sequence length="111" mass="12676">MSLWVSKGLSLTISQDVFLAVTNNHMLFLLGFAAVLASILVETYWSLPYSKSEKVDENIEHMEKLAVLSLVLAAIFGLELYLIFIKSLRSRRHLTYRYILIIVSCSTVDHR</sequence>
<keyword evidence="1" id="KW-0472">Membrane</keyword>
<dbReference type="AlphaFoldDB" id="A0A075HKA1"/>
<evidence type="ECO:0000256" key="1">
    <source>
        <dbReference type="SAM" id="Phobius"/>
    </source>
</evidence>
<name>A0A075HKA1_9ARCH</name>
<keyword evidence="1" id="KW-0812">Transmembrane</keyword>
<organism evidence="2">
    <name type="scientific">uncultured marine thaumarchaeote KM3_73_F02</name>
    <dbReference type="NCBI Taxonomy" id="1456268"/>
    <lineage>
        <taxon>Archaea</taxon>
        <taxon>Nitrososphaerota</taxon>
        <taxon>environmental samples</taxon>
    </lineage>
</organism>
<reference evidence="2" key="1">
    <citation type="journal article" date="2014" name="Genome Biol. Evol.">
        <title>Pangenome evidence for extensive interdomain horizontal transfer affecting lineage core and shell genes in uncultured planktonic thaumarchaeota and euryarchaeota.</title>
        <authorList>
            <person name="Deschamps P."/>
            <person name="Zivanovic Y."/>
            <person name="Moreira D."/>
            <person name="Rodriguez-Valera F."/>
            <person name="Lopez-Garcia P."/>
        </authorList>
    </citation>
    <scope>NUCLEOTIDE SEQUENCE</scope>
</reference>
<dbReference type="EMBL" id="KF901052">
    <property type="protein sequence ID" value="AIF16339.1"/>
    <property type="molecule type" value="Genomic_DNA"/>
</dbReference>